<evidence type="ECO:0000256" key="5">
    <source>
        <dbReference type="ARBA" id="ARBA00022801"/>
    </source>
</evidence>
<evidence type="ECO:0000313" key="9">
    <source>
        <dbReference type="EMBL" id="GAA1211325.1"/>
    </source>
</evidence>
<evidence type="ECO:0000256" key="3">
    <source>
        <dbReference type="ARBA" id="ARBA00022722"/>
    </source>
</evidence>
<evidence type="ECO:0000256" key="8">
    <source>
        <dbReference type="NCBIfam" id="TIGR00188"/>
    </source>
</evidence>
<dbReference type="InterPro" id="IPR014721">
    <property type="entry name" value="Ribsml_uS5_D2-typ_fold_subgr"/>
</dbReference>
<dbReference type="PANTHER" id="PTHR33992">
    <property type="entry name" value="RIBONUCLEASE P PROTEIN COMPONENT"/>
    <property type="match status" value="1"/>
</dbReference>
<dbReference type="RefSeq" id="WP_343923423.1">
    <property type="nucleotide sequence ID" value="NZ_BAAAKW010000017.1"/>
</dbReference>
<evidence type="ECO:0000256" key="4">
    <source>
        <dbReference type="ARBA" id="ARBA00022759"/>
    </source>
</evidence>
<evidence type="ECO:0000256" key="7">
    <source>
        <dbReference type="HAMAP-Rule" id="MF_00227"/>
    </source>
</evidence>
<comment type="function">
    <text evidence="1 7">RNaseP catalyzes the removal of the 5'-leader sequence from pre-tRNA to produce the mature 5'-terminus. It can also cleave other RNA substrates such as 4.5S RNA. The protein component plays an auxiliary but essential role in vivo by binding to the 5'-leader sequence and broadening the substrate specificity of the ribozyme.</text>
</comment>
<dbReference type="EC" id="3.1.26.5" evidence="7 8"/>
<dbReference type="InterPro" id="IPR020539">
    <property type="entry name" value="RNase_P_CS"/>
</dbReference>
<keyword evidence="10" id="KW-1185">Reference proteome</keyword>
<name>A0ABP4G2G0_9MICO</name>
<evidence type="ECO:0000256" key="6">
    <source>
        <dbReference type="ARBA" id="ARBA00022884"/>
    </source>
</evidence>
<gene>
    <name evidence="7" type="primary">rnpA</name>
    <name evidence="9" type="ORF">GCM10009655_08070</name>
</gene>
<dbReference type="Gene3D" id="3.30.230.10">
    <property type="match status" value="1"/>
</dbReference>
<evidence type="ECO:0000256" key="2">
    <source>
        <dbReference type="ARBA" id="ARBA00022694"/>
    </source>
</evidence>
<comment type="similarity">
    <text evidence="7">Belongs to the RnpA family.</text>
</comment>
<proteinExistence type="inferred from homology"/>
<comment type="catalytic activity">
    <reaction evidence="7">
        <text>Endonucleolytic cleavage of RNA, removing 5'-extranucleotides from tRNA precursor.</text>
        <dbReference type="EC" id="3.1.26.5"/>
    </reaction>
</comment>
<keyword evidence="3 7" id="KW-0540">Nuclease</keyword>
<dbReference type="PANTHER" id="PTHR33992:SF1">
    <property type="entry name" value="RIBONUCLEASE P PROTEIN COMPONENT"/>
    <property type="match status" value="1"/>
</dbReference>
<keyword evidence="2 7" id="KW-0819">tRNA processing</keyword>
<dbReference type="SUPFAM" id="SSF54211">
    <property type="entry name" value="Ribosomal protein S5 domain 2-like"/>
    <property type="match status" value="1"/>
</dbReference>
<comment type="caution">
    <text evidence="9">The sequence shown here is derived from an EMBL/GenBank/DDBJ whole genome shotgun (WGS) entry which is preliminary data.</text>
</comment>
<evidence type="ECO:0000256" key="1">
    <source>
        <dbReference type="ARBA" id="ARBA00002663"/>
    </source>
</evidence>
<keyword evidence="5 7" id="KW-0378">Hydrolase</keyword>
<dbReference type="EMBL" id="BAAAKW010000017">
    <property type="protein sequence ID" value="GAA1211325.1"/>
    <property type="molecule type" value="Genomic_DNA"/>
</dbReference>
<dbReference type="InterPro" id="IPR000100">
    <property type="entry name" value="RNase_P"/>
</dbReference>
<keyword evidence="4 7" id="KW-0255">Endonuclease</keyword>
<organism evidence="9 10">
    <name type="scientific">Rhodoglobus aureus</name>
    <dbReference type="NCBI Taxonomy" id="191497"/>
    <lineage>
        <taxon>Bacteria</taxon>
        <taxon>Bacillati</taxon>
        <taxon>Actinomycetota</taxon>
        <taxon>Actinomycetes</taxon>
        <taxon>Micrococcales</taxon>
        <taxon>Microbacteriaceae</taxon>
        <taxon>Rhodoglobus</taxon>
    </lineage>
</organism>
<evidence type="ECO:0000313" key="10">
    <source>
        <dbReference type="Proteomes" id="UP001500943"/>
    </source>
</evidence>
<reference evidence="10" key="1">
    <citation type="journal article" date="2019" name="Int. J. Syst. Evol. Microbiol.">
        <title>The Global Catalogue of Microorganisms (GCM) 10K type strain sequencing project: providing services to taxonomists for standard genome sequencing and annotation.</title>
        <authorList>
            <consortium name="The Broad Institute Genomics Platform"/>
            <consortium name="The Broad Institute Genome Sequencing Center for Infectious Disease"/>
            <person name="Wu L."/>
            <person name="Ma J."/>
        </authorList>
    </citation>
    <scope>NUCLEOTIDE SEQUENCE [LARGE SCALE GENOMIC DNA]</scope>
    <source>
        <strain evidence="10">JCM 12762</strain>
    </source>
</reference>
<comment type="subunit">
    <text evidence="7">Consists of a catalytic RNA component (M1 or rnpB) and a protein subunit.</text>
</comment>
<dbReference type="HAMAP" id="MF_00227">
    <property type="entry name" value="RNase_P"/>
    <property type="match status" value="1"/>
</dbReference>
<sequence length="113" mass="12268">MLSKANRVTHPGDFRLAVRRGRRYSAPHCVVHIVSNERSTGVRFGFIVSKAVGNAVVRNKVRRRLRAAAAQLLPNVPGSVDVVVRALAGSEQAECTTLQAEIAEGIDRIVVKV</sequence>
<protein>
    <recommendedName>
        <fullName evidence="7 8">Ribonuclease P protein component</fullName>
        <shortName evidence="7">RNase P protein</shortName>
        <shortName evidence="7">RNaseP protein</shortName>
        <ecNumber evidence="7 8">3.1.26.5</ecNumber>
    </recommendedName>
    <alternativeName>
        <fullName evidence="7">Protein C5</fullName>
    </alternativeName>
</protein>
<dbReference type="PROSITE" id="PS00648">
    <property type="entry name" value="RIBONUCLEASE_P"/>
    <property type="match status" value="1"/>
</dbReference>
<accession>A0ABP4G2G0</accession>
<dbReference type="Proteomes" id="UP001500943">
    <property type="component" value="Unassembled WGS sequence"/>
</dbReference>
<dbReference type="Pfam" id="PF00825">
    <property type="entry name" value="Ribonuclease_P"/>
    <property type="match status" value="1"/>
</dbReference>
<dbReference type="InterPro" id="IPR020568">
    <property type="entry name" value="Ribosomal_Su5_D2-typ_SF"/>
</dbReference>
<keyword evidence="6 7" id="KW-0694">RNA-binding</keyword>
<dbReference type="NCBIfam" id="TIGR00188">
    <property type="entry name" value="rnpA"/>
    <property type="match status" value="1"/>
</dbReference>